<evidence type="ECO:0000256" key="8">
    <source>
        <dbReference type="ARBA" id="ARBA00023326"/>
    </source>
</evidence>
<keyword evidence="6" id="KW-0119">Carbohydrate metabolism</keyword>
<keyword evidence="3 10" id="KW-0378">Hydrolase</keyword>
<dbReference type="PROSITE" id="PS51910">
    <property type="entry name" value="GH18_2"/>
    <property type="match status" value="1"/>
</dbReference>
<dbReference type="AlphaFoldDB" id="A0AAE1RKG1"/>
<dbReference type="InterPro" id="IPR017853">
    <property type="entry name" value="GH"/>
</dbReference>
<keyword evidence="8" id="KW-0624">Polysaccharide degradation</keyword>
<keyword evidence="7 10" id="KW-0326">Glycosidase</keyword>
<comment type="catalytic activity">
    <reaction evidence="1">
        <text>Random endo-hydrolysis of N-acetyl-beta-D-glucosaminide (1-&gt;4)-beta-linkages in chitin and chitodextrins.</text>
        <dbReference type="EC" id="3.2.1.14"/>
    </reaction>
</comment>
<dbReference type="SUPFAM" id="SSF51445">
    <property type="entry name" value="(Trans)glycosidases"/>
    <property type="match status" value="1"/>
</dbReference>
<evidence type="ECO:0000313" key="14">
    <source>
        <dbReference type="EMBL" id="KAK4354029.1"/>
    </source>
</evidence>
<dbReference type="Gene3D" id="3.20.20.80">
    <property type="entry name" value="Glycosidases"/>
    <property type="match status" value="1"/>
</dbReference>
<accession>A0AAE1RKG1</accession>
<reference evidence="14" key="1">
    <citation type="submission" date="2023-12" db="EMBL/GenBank/DDBJ databases">
        <title>Genome assembly of Anisodus tanguticus.</title>
        <authorList>
            <person name="Wang Y.-J."/>
        </authorList>
    </citation>
    <scope>NUCLEOTIDE SEQUENCE</scope>
    <source>
        <strain evidence="14">KB-2021</strain>
        <tissue evidence="14">Leaf</tissue>
    </source>
</reference>
<evidence type="ECO:0000256" key="4">
    <source>
        <dbReference type="ARBA" id="ARBA00023024"/>
    </source>
</evidence>
<dbReference type="Proteomes" id="UP001291623">
    <property type="component" value="Unassembled WGS sequence"/>
</dbReference>
<evidence type="ECO:0000259" key="13">
    <source>
        <dbReference type="PROSITE" id="PS51910"/>
    </source>
</evidence>
<dbReference type="InterPro" id="IPR001223">
    <property type="entry name" value="Glyco_hydro18_cat"/>
</dbReference>
<comment type="function">
    <text evidence="9">This protein functions as a defense against chitin containing fungal pathogens.</text>
</comment>
<dbReference type="PANTHER" id="PTHR45708">
    <property type="entry name" value="ENDOCHITINASE"/>
    <property type="match status" value="1"/>
</dbReference>
<dbReference type="PANTHER" id="PTHR45708:SF40">
    <property type="entry name" value="BASIC ENDOCHITINASE"/>
    <property type="match status" value="1"/>
</dbReference>
<dbReference type="EMBL" id="JAVYJV010000014">
    <property type="protein sequence ID" value="KAK4354029.1"/>
    <property type="molecule type" value="Genomic_DNA"/>
</dbReference>
<evidence type="ECO:0000256" key="3">
    <source>
        <dbReference type="ARBA" id="ARBA00022801"/>
    </source>
</evidence>
<dbReference type="GO" id="GO:0006032">
    <property type="term" value="P:chitin catabolic process"/>
    <property type="evidence" value="ECO:0007669"/>
    <property type="project" value="UniProtKB-KW"/>
</dbReference>
<dbReference type="FunFam" id="3.20.20.80:FF:000015">
    <property type="entry name" value="Acidic endochitinase SE2"/>
    <property type="match status" value="1"/>
</dbReference>
<keyword evidence="12" id="KW-0732">Signal</keyword>
<evidence type="ECO:0000256" key="10">
    <source>
        <dbReference type="RuleBase" id="RU000489"/>
    </source>
</evidence>
<dbReference type="Pfam" id="PF00704">
    <property type="entry name" value="Glyco_hydro_18"/>
    <property type="match status" value="1"/>
</dbReference>
<feature type="chain" id="PRO_5041898040" description="chitinase" evidence="12">
    <location>
        <begin position="24"/>
        <end position="293"/>
    </location>
</feature>
<dbReference type="PROSITE" id="PS01095">
    <property type="entry name" value="GH18_1"/>
    <property type="match status" value="1"/>
</dbReference>
<keyword evidence="4" id="KW-0146">Chitin degradation</keyword>
<dbReference type="GO" id="GO:0005576">
    <property type="term" value="C:extracellular region"/>
    <property type="evidence" value="ECO:0007669"/>
    <property type="project" value="TreeGrafter"/>
</dbReference>
<comment type="similarity">
    <text evidence="11">Belongs to the glycosyl hydrolase 18 family.</text>
</comment>
<keyword evidence="5" id="KW-1015">Disulfide bond</keyword>
<dbReference type="GO" id="GO:0000272">
    <property type="term" value="P:polysaccharide catabolic process"/>
    <property type="evidence" value="ECO:0007669"/>
    <property type="project" value="UniProtKB-KW"/>
</dbReference>
<dbReference type="CDD" id="cd02877">
    <property type="entry name" value="GH18_hevamine_XipI_class_III"/>
    <property type="match status" value="1"/>
</dbReference>
<evidence type="ECO:0000256" key="5">
    <source>
        <dbReference type="ARBA" id="ARBA00023157"/>
    </source>
</evidence>
<evidence type="ECO:0000256" key="7">
    <source>
        <dbReference type="ARBA" id="ARBA00023295"/>
    </source>
</evidence>
<evidence type="ECO:0000256" key="2">
    <source>
        <dbReference type="ARBA" id="ARBA00012729"/>
    </source>
</evidence>
<dbReference type="InterPro" id="IPR045321">
    <property type="entry name" value="Cts1-like"/>
</dbReference>
<evidence type="ECO:0000256" key="1">
    <source>
        <dbReference type="ARBA" id="ARBA00000822"/>
    </source>
</evidence>
<evidence type="ECO:0000256" key="11">
    <source>
        <dbReference type="RuleBase" id="RU004453"/>
    </source>
</evidence>
<gene>
    <name evidence="14" type="ORF">RND71_026223</name>
</gene>
<evidence type="ECO:0000256" key="12">
    <source>
        <dbReference type="SAM" id="SignalP"/>
    </source>
</evidence>
<evidence type="ECO:0000256" key="9">
    <source>
        <dbReference type="ARBA" id="ARBA00059418"/>
    </source>
</evidence>
<dbReference type="InterPro" id="IPR050542">
    <property type="entry name" value="Glycosyl_Hydrlase18_Chitinase"/>
</dbReference>
<proteinExistence type="inferred from homology"/>
<dbReference type="InterPro" id="IPR001579">
    <property type="entry name" value="Glyco_hydro_18_chit_AS"/>
</dbReference>
<evidence type="ECO:0000256" key="6">
    <source>
        <dbReference type="ARBA" id="ARBA00023277"/>
    </source>
</evidence>
<sequence length="293" mass="32219">MSIKISSLFIPAFLLLLAYKLEAGDIVTYWGQNGGEGKLIDTCNSGLYKIVNIAFLYSFGNFQPPKLNLAGHCEPSNGGCQILTNSIRQCQSMGIKVMLSIGGGTNTYSLSSADDARQVADYLWNNYLGGQSSTRPLGDAVLDGIDFDIELGQPHYVALARRLSEHSQQGKKIYLTAAPQCPFPDKLLNVALQTGLFDYVWVQFYNNPQCEFVSNPENFKRRWNQWTSIPAQKLFIGLPAAKAASGTGYVPKQVLISQVLPFVKGSQKYGGVMLWNRYSDVQSGYSSAIKDAV</sequence>
<feature type="domain" description="GH18" evidence="13">
    <location>
        <begin position="24"/>
        <end position="293"/>
    </location>
</feature>
<feature type="signal peptide" evidence="12">
    <location>
        <begin position="1"/>
        <end position="23"/>
    </location>
</feature>
<evidence type="ECO:0000313" key="15">
    <source>
        <dbReference type="Proteomes" id="UP001291623"/>
    </source>
</evidence>
<protein>
    <recommendedName>
        <fullName evidence="2">chitinase</fullName>
        <ecNumber evidence="2">3.2.1.14</ecNumber>
    </recommendedName>
</protein>
<dbReference type="EC" id="3.2.1.14" evidence="2"/>
<keyword evidence="15" id="KW-1185">Reference proteome</keyword>
<organism evidence="14 15">
    <name type="scientific">Anisodus tanguticus</name>
    <dbReference type="NCBI Taxonomy" id="243964"/>
    <lineage>
        <taxon>Eukaryota</taxon>
        <taxon>Viridiplantae</taxon>
        <taxon>Streptophyta</taxon>
        <taxon>Embryophyta</taxon>
        <taxon>Tracheophyta</taxon>
        <taxon>Spermatophyta</taxon>
        <taxon>Magnoliopsida</taxon>
        <taxon>eudicotyledons</taxon>
        <taxon>Gunneridae</taxon>
        <taxon>Pentapetalae</taxon>
        <taxon>asterids</taxon>
        <taxon>lamiids</taxon>
        <taxon>Solanales</taxon>
        <taxon>Solanaceae</taxon>
        <taxon>Solanoideae</taxon>
        <taxon>Hyoscyameae</taxon>
        <taxon>Anisodus</taxon>
    </lineage>
</organism>
<dbReference type="GO" id="GO:0008843">
    <property type="term" value="F:endochitinase activity"/>
    <property type="evidence" value="ECO:0007669"/>
    <property type="project" value="UniProtKB-EC"/>
</dbReference>
<comment type="caution">
    <text evidence="14">The sequence shown here is derived from an EMBL/GenBank/DDBJ whole genome shotgun (WGS) entry which is preliminary data.</text>
</comment>
<name>A0AAE1RKG1_9SOLA</name>